<feature type="domain" description="Ig-like" evidence="2">
    <location>
        <begin position="21"/>
        <end position="58"/>
    </location>
</feature>
<reference evidence="3" key="1">
    <citation type="submission" date="2021-12" db="EMBL/GenBank/DDBJ databases">
        <authorList>
            <person name="King R."/>
        </authorList>
    </citation>
    <scope>NUCLEOTIDE SEQUENCE</scope>
</reference>
<dbReference type="AlphaFoldDB" id="A0A9P0CAD2"/>
<sequence length="58" mass="6439">MTVITDNTVTVEESKTEDDEPPLLAHSETRTVQVFENDDVTLVCKFADRGGDPTAITW</sequence>
<gene>
    <name evidence="3" type="ORF">BEMITA_LOCUS12849</name>
</gene>
<keyword evidence="4" id="KW-1185">Reference proteome</keyword>
<evidence type="ECO:0000256" key="1">
    <source>
        <dbReference type="SAM" id="MobiDB-lite"/>
    </source>
</evidence>
<dbReference type="PROSITE" id="PS50835">
    <property type="entry name" value="IG_LIKE"/>
    <property type="match status" value="1"/>
</dbReference>
<protein>
    <recommendedName>
        <fullName evidence="2">Ig-like domain-containing protein</fullName>
    </recommendedName>
</protein>
<accession>A0A9P0CAD2</accession>
<feature type="compositionally biased region" description="Polar residues" evidence="1">
    <location>
        <begin position="1"/>
        <end position="11"/>
    </location>
</feature>
<dbReference type="Proteomes" id="UP001152759">
    <property type="component" value="Chromosome 8"/>
</dbReference>
<organism evidence="3 4">
    <name type="scientific">Bemisia tabaci</name>
    <name type="common">Sweetpotato whitefly</name>
    <name type="synonym">Aleurodes tabaci</name>
    <dbReference type="NCBI Taxonomy" id="7038"/>
    <lineage>
        <taxon>Eukaryota</taxon>
        <taxon>Metazoa</taxon>
        <taxon>Ecdysozoa</taxon>
        <taxon>Arthropoda</taxon>
        <taxon>Hexapoda</taxon>
        <taxon>Insecta</taxon>
        <taxon>Pterygota</taxon>
        <taxon>Neoptera</taxon>
        <taxon>Paraneoptera</taxon>
        <taxon>Hemiptera</taxon>
        <taxon>Sternorrhyncha</taxon>
        <taxon>Aleyrodoidea</taxon>
        <taxon>Aleyrodidae</taxon>
        <taxon>Aleyrodinae</taxon>
        <taxon>Bemisia</taxon>
    </lineage>
</organism>
<dbReference type="EMBL" id="OU963869">
    <property type="protein sequence ID" value="CAH0776811.1"/>
    <property type="molecule type" value="Genomic_DNA"/>
</dbReference>
<evidence type="ECO:0000313" key="4">
    <source>
        <dbReference type="Proteomes" id="UP001152759"/>
    </source>
</evidence>
<name>A0A9P0CAD2_BEMTA</name>
<proteinExistence type="predicted"/>
<evidence type="ECO:0000259" key="2">
    <source>
        <dbReference type="PROSITE" id="PS50835"/>
    </source>
</evidence>
<dbReference type="InterPro" id="IPR007110">
    <property type="entry name" value="Ig-like_dom"/>
</dbReference>
<feature type="region of interest" description="Disordered" evidence="1">
    <location>
        <begin position="1"/>
        <end position="22"/>
    </location>
</feature>
<evidence type="ECO:0000313" key="3">
    <source>
        <dbReference type="EMBL" id="CAH0776811.1"/>
    </source>
</evidence>